<gene>
    <name evidence="10" type="primary">LONRF3</name>
</gene>
<dbReference type="Pfam" id="PF00097">
    <property type="entry name" value="zf-C3HC4"/>
    <property type="match status" value="1"/>
</dbReference>
<dbReference type="Pfam" id="PF02190">
    <property type="entry name" value="LON_substr_bdg"/>
    <property type="match status" value="1"/>
</dbReference>
<dbReference type="CTD" id="79836"/>
<dbReference type="Gene3D" id="1.25.40.10">
    <property type="entry name" value="Tetratricopeptide repeat domain"/>
    <property type="match status" value="1"/>
</dbReference>
<dbReference type="PROSITE" id="PS00518">
    <property type="entry name" value="ZF_RING_1"/>
    <property type="match status" value="2"/>
</dbReference>
<dbReference type="PROSITE" id="PS50089">
    <property type="entry name" value="ZF_RING_2"/>
    <property type="match status" value="2"/>
</dbReference>
<dbReference type="Proteomes" id="UP000515165">
    <property type="component" value="Chromosome X"/>
</dbReference>
<feature type="region of interest" description="Disordered" evidence="6">
    <location>
        <begin position="187"/>
        <end position="230"/>
    </location>
</feature>
<dbReference type="InterPro" id="IPR019734">
    <property type="entry name" value="TPR_rpt"/>
</dbReference>
<feature type="region of interest" description="Disordered" evidence="6">
    <location>
        <begin position="675"/>
        <end position="782"/>
    </location>
</feature>
<dbReference type="Gene3D" id="3.30.40.10">
    <property type="entry name" value="Zinc/RING finger domain, C3HC4 (zinc finger)"/>
    <property type="match status" value="2"/>
</dbReference>
<feature type="compositionally biased region" description="Pro residues" evidence="6">
    <location>
        <begin position="58"/>
        <end position="69"/>
    </location>
</feature>
<evidence type="ECO:0000256" key="3">
    <source>
        <dbReference type="ARBA" id="ARBA00022833"/>
    </source>
</evidence>
<protein>
    <submittedName>
        <fullName evidence="10">LON peptidase N-terminal domain and RING finger protein 3</fullName>
    </submittedName>
</protein>
<dbReference type="SUPFAM" id="SSF57850">
    <property type="entry name" value="RING/U-box"/>
    <property type="match status" value="2"/>
</dbReference>
<dbReference type="SMART" id="SM00184">
    <property type="entry name" value="RING"/>
    <property type="match status" value="2"/>
</dbReference>
<keyword evidence="3" id="KW-0862">Zinc</keyword>
<dbReference type="SUPFAM" id="SSF48452">
    <property type="entry name" value="TPR-like"/>
    <property type="match status" value="1"/>
</dbReference>
<dbReference type="PROSITE" id="PS51787">
    <property type="entry name" value="LON_N"/>
    <property type="match status" value="1"/>
</dbReference>
<dbReference type="CDD" id="cd16514">
    <property type="entry name" value="RING-HC_LONFs_rpt2"/>
    <property type="match status" value="1"/>
</dbReference>
<dbReference type="CDD" id="cd16513">
    <property type="entry name" value="RING-HC_LONFs_rpt1"/>
    <property type="match status" value="1"/>
</dbReference>
<dbReference type="SUPFAM" id="SSF88697">
    <property type="entry name" value="PUA domain-like"/>
    <property type="match status" value="1"/>
</dbReference>
<feature type="compositionally biased region" description="Low complexity" evidence="6">
    <location>
        <begin position="84"/>
        <end position="100"/>
    </location>
</feature>
<dbReference type="OrthoDB" id="264917at2759"/>
<dbReference type="GO" id="GO:0008270">
    <property type="term" value="F:zinc ion binding"/>
    <property type="evidence" value="ECO:0007669"/>
    <property type="project" value="UniProtKB-KW"/>
</dbReference>
<name>A0A6J2E3U3_ZALCA</name>
<dbReference type="InterPro" id="IPR018957">
    <property type="entry name" value="Znf_C3HC4_RING-type"/>
</dbReference>
<dbReference type="InterPro" id="IPR001841">
    <property type="entry name" value="Znf_RING"/>
</dbReference>
<dbReference type="AlphaFoldDB" id="A0A6J2E3U3"/>
<dbReference type="GeneID" id="113930490"/>
<feature type="domain" description="RING-type" evidence="7">
    <location>
        <begin position="799"/>
        <end position="837"/>
    </location>
</feature>
<sequence length="1092" mass="119187">MAVGAVPYSFRSRSLFVCACGSRQLLRARGGERSREQLTRAFWKEAGHPRGRPATVSPAPPPAHSPPRSPQLRRAGAENAALLRSSEPGRSSARRSSAPGLADFPRRGALGSGPACGSPTPPGDPLIRAEFSWPRPLVAPTAPLVRPQGLVPARRRFWRWREREIWLAAHLELLGSRGTGWGRAARERRAEGTGLPAGLKSARGGRHRAPGGAAGTGARQRGGRGSRDSRQSLLSALGLWPLDASSRRACLPIDSLQTGQMLSLPAELGGTNLELAEPATSAARGDMGPQPEAATEGSAPLATREPEPGPGEQPPSPSTPECKVLLQKADALASGGRLREAFEVYRQLSERQQLVAEQLEQLVRCLAQNVPPGEALPPAPPDRSGAARREAAAEEAGAPTAATATEVWDGFKCRKCHGFLSDPVSLSCGHTFCKLCLERGRAADRRCALCGVKLSALMVAAGRARGVRRVGQQEAAAAAPPAPPQPPPPAPPPAPPAPPPPPPPPPPLRVNVVLSGLLGKLFPGPARASQLRHEGNRLYRERQVEAALLKYNEAVRLAPNDHLLYSNRSQIYFTLESHEDALHDAEIACKLRPMGFKAHFRKAQALATLGKVEEALREFLYCVSLDGKNKRARSEAQRLLLSFFSPSVPGDSQEHFPDILKLLAPHPRLKEHVESMATEGTSHNLPKLSQEKPELPHCSSQEEAAAGGDRSSLANPVKVEGEGQRGDQKGQARDKEKGDAASAKAGKCQEKKRKHCQIGTQDPEVPTKALKPDPQAEQRAEAAVSVPLPSSVDASDLECALCMRLFYEPVTTPCGHTFCLKCLERCLDHNAKCPLCKDGLAQCLASRKYSKNVIMEELIAKFLPEELKERRRLYEEEMEELSNLNKNVPIFVCTMAYPTVPCPLHIFEPCYRLMIRRCIETGTRQFGMCLGDTVKGRFAEYGCILEIRNVQFFADGRSVVDSIGKRRFKVLHQGHRDGYNTADIEYIEDQKVQGDDYAELMGLHNCVYEQASSWFHSLKSSLKNRILSHFGPMPEKDADPQVNPNGPAWCWWTLAVLPLESRAQLPFLAMRSLKDRLNGIRRVLAFISRNQN</sequence>
<feature type="compositionally biased region" description="Basic and acidic residues" evidence="6">
    <location>
        <begin position="770"/>
        <end position="780"/>
    </location>
</feature>
<proteinExistence type="predicted"/>
<feature type="repeat" description="TPR" evidence="5">
    <location>
        <begin position="528"/>
        <end position="561"/>
    </location>
</feature>
<feature type="compositionally biased region" description="Pro residues" evidence="6">
    <location>
        <begin position="308"/>
        <end position="318"/>
    </location>
</feature>
<dbReference type="InterPro" id="IPR011990">
    <property type="entry name" value="TPR-like_helical_dom_sf"/>
</dbReference>
<dbReference type="InterPro" id="IPR015947">
    <property type="entry name" value="PUA-like_sf"/>
</dbReference>
<dbReference type="PANTHER" id="PTHR23327:SF41">
    <property type="entry name" value="LON PEPTIDASE N-TERMINAL DOMAIN AND RING FINGER PROTEIN 3"/>
    <property type="match status" value="1"/>
</dbReference>
<dbReference type="Pfam" id="PF13923">
    <property type="entry name" value="zf-C3HC4_2"/>
    <property type="match status" value="1"/>
</dbReference>
<feature type="domain" description="Lon N-terminal" evidence="8">
    <location>
        <begin position="878"/>
        <end position="1088"/>
    </location>
</feature>
<evidence type="ECO:0000256" key="2">
    <source>
        <dbReference type="ARBA" id="ARBA00022771"/>
    </source>
</evidence>
<dbReference type="GO" id="GO:0061630">
    <property type="term" value="F:ubiquitin protein ligase activity"/>
    <property type="evidence" value="ECO:0007669"/>
    <property type="project" value="TreeGrafter"/>
</dbReference>
<dbReference type="RefSeq" id="XP_027463425.2">
    <property type="nucleotide sequence ID" value="XM_027607624.2"/>
</dbReference>
<evidence type="ECO:0000259" key="8">
    <source>
        <dbReference type="PROSITE" id="PS51787"/>
    </source>
</evidence>
<keyword evidence="5" id="KW-0802">TPR repeat</keyword>
<evidence type="ECO:0000256" key="1">
    <source>
        <dbReference type="ARBA" id="ARBA00022723"/>
    </source>
</evidence>
<evidence type="ECO:0000256" key="5">
    <source>
        <dbReference type="PROSITE-ProRule" id="PRU00339"/>
    </source>
</evidence>
<keyword evidence="2 4" id="KW-0863">Zinc-finger</keyword>
<evidence type="ECO:0000313" key="9">
    <source>
        <dbReference type="Proteomes" id="UP000515165"/>
    </source>
</evidence>
<evidence type="ECO:0000313" key="10">
    <source>
        <dbReference type="RefSeq" id="XP_027463425.2"/>
    </source>
</evidence>
<feature type="domain" description="RING-type" evidence="7">
    <location>
        <begin position="413"/>
        <end position="450"/>
    </location>
</feature>
<evidence type="ECO:0000256" key="6">
    <source>
        <dbReference type="SAM" id="MobiDB-lite"/>
    </source>
</evidence>
<dbReference type="InterPro" id="IPR003111">
    <property type="entry name" value="Lon_prtase_N"/>
</dbReference>
<dbReference type="GO" id="GO:0005737">
    <property type="term" value="C:cytoplasm"/>
    <property type="evidence" value="ECO:0007669"/>
    <property type="project" value="UniProtKB-ARBA"/>
</dbReference>
<keyword evidence="9" id="KW-1185">Reference proteome</keyword>
<dbReference type="SMART" id="SM00464">
    <property type="entry name" value="LON"/>
    <property type="match status" value="1"/>
</dbReference>
<accession>A0A6J2E3U3</accession>
<feature type="region of interest" description="Disordered" evidence="6">
    <location>
        <begin position="42"/>
        <end position="128"/>
    </location>
</feature>
<evidence type="ECO:0000256" key="4">
    <source>
        <dbReference type="PROSITE-ProRule" id="PRU00175"/>
    </source>
</evidence>
<organism evidence="9 10">
    <name type="scientific">Zalophus californianus</name>
    <name type="common">California sealion</name>
    <dbReference type="NCBI Taxonomy" id="9704"/>
    <lineage>
        <taxon>Eukaryota</taxon>
        <taxon>Metazoa</taxon>
        <taxon>Chordata</taxon>
        <taxon>Craniata</taxon>
        <taxon>Vertebrata</taxon>
        <taxon>Euteleostomi</taxon>
        <taxon>Mammalia</taxon>
        <taxon>Eutheria</taxon>
        <taxon>Laurasiatheria</taxon>
        <taxon>Carnivora</taxon>
        <taxon>Caniformia</taxon>
        <taxon>Pinnipedia</taxon>
        <taxon>Otariidae</taxon>
        <taxon>Zalophus</taxon>
    </lineage>
</organism>
<dbReference type="Gene3D" id="2.30.130.40">
    <property type="entry name" value="LON domain-like"/>
    <property type="match status" value="1"/>
</dbReference>
<feature type="compositionally biased region" description="Basic and acidic residues" evidence="6">
    <location>
        <begin position="719"/>
        <end position="739"/>
    </location>
</feature>
<dbReference type="PROSITE" id="PS50005">
    <property type="entry name" value="TPR"/>
    <property type="match status" value="1"/>
</dbReference>
<dbReference type="InterPro" id="IPR046336">
    <property type="entry name" value="Lon_prtase_N_sf"/>
</dbReference>
<keyword evidence="1" id="KW-0479">Metal-binding</keyword>
<dbReference type="InterPro" id="IPR013083">
    <property type="entry name" value="Znf_RING/FYVE/PHD"/>
</dbReference>
<feature type="region of interest" description="Disordered" evidence="6">
    <location>
        <begin position="372"/>
        <end position="401"/>
    </location>
</feature>
<evidence type="ECO:0000259" key="7">
    <source>
        <dbReference type="PROSITE" id="PS50089"/>
    </source>
</evidence>
<dbReference type="KEGG" id="zca:113930490"/>
<feature type="compositionally biased region" description="Pro residues" evidence="6">
    <location>
        <begin position="480"/>
        <end position="507"/>
    </location>
</feature>
<dbReference type="InterPro" id="IPR017907">
    <property type="entry name" value="Znf_RING_CS"/>
</dbReference>
<dbReference type="SMART" id="SM00028">
    <property type="entry name" value="TPR"/>
    <property type="match status" value="4"/>
</dbReference>
<dbReference type="PANTHER" id="PTHR23327">
    <property type="entry name" value="RING FINGER PROTEIN 127"/>
    <property type="match status" value="1"/>
</dbReference>
<feature type="region of interest" description="Disordered" evidence="6">
    <location>
        <begin position="281"/>
        <end position="321"/>
    </location>
</feature>
<reference evidence="10" key="1">
    <citation type="submission" date="2025-08" db="UniProtKB">
        <authorList>
            <consortium name="RefSeq"/>
        </authorList>
    </citation>
    <scope>IDENTIFICATION</scope>
    <source>
        <tissue evidence="10">Blood</tissue>
    </source>
</reference>
<feature type="region of interest" description="Disordered" evidence="6">
    <location>
        <begin position="470"/>
        <end position="507"/>
    </location>
</feature>